<evidence type="ECO:0000313" key="5">
    <source>
        <dbReference type="Proteomes" id="UP000823824"/>
    </source>
</evidence>
<dbReference type="InterPro" id="IPR027024">
    <property type="entry name" value="UCP027386_ABC_sbc_TM0202"/>
</dbReference>
<dbReference type="Gene3D" id="3.40.190.10">
    <property type="entry name" value="Periplasmic binding protein-like II"/>
    <property type="match status" value="2"/>
</dbReference>
<dbReference type="AlphaFoldDB" id="A0A9D2RT39"/>
<dbReference type="SMART" id="SM00062">
    <property type="entry name" value="PBPb"/>
    <property type="match status" value="1"/>
</dbReference>
<evidence type="ECO:0000256" key="1">
    <source>
        <dbReference type="ARBA" id="ARBA00010742"/>
    </source>
</evidence>
<accession>A0A9D2RT39</accession>
<dbReference type="PIRSF" id="PIRSF027386">
    <property type="entry name" value="UCP027386_ABC_sbc_TM0202"/>
    <property type="match status" value="1"/>
</dbReference>
<name>A0A9D2RT39_9FIRM</name>
<gene>
    <name evidence="4" type="ORF">H9787_11955</name>
</gene>
<feature type="signal peptide" evidence="2">
    <location>
        <begin position="1"/>
        <end position="18"/>
    </location>
</feature>
<organism evidence="4 5">
    <name type="scientific">Candidatus Oscillibacter excrementigallinarum</name>
    <dbReference type="NCBI Taxonomy" id="2838716"/>
    <lineage>
        <taxon>Bacteria</taxon>
        <taxon>Bacillati</taxon>
        <taxon>Bacillota</taxon>
        <taxon>Clostridia</taxon>
        <taxon>Eubacteriales</taxon>
        <taxon>Oscillospiraceae</taxon>
        <taxon>Oscillibacter</taxon>
    </lineage>
</organism>
<keyword evidence="2" id="KW-0732">Signal</keyword>
<comment type="caution">
    <text evidence="4">The sequence shown here is derived from an EMBL/GenBank/DDBJ whole genome shotgun (WGS) entry which is preliminary data.</text>
</comment>
<proteinExistence type="inferred from homology"/>
<dbReference type="PROSITE" id="PS51257">
    <property type="entry name" value="PROKAR_LIPOPROTEIN"/>
    <property type="match status" value="1"/>
</dbReference>
<evidence type="ECO:0000313" key="4">
    <source>
        <dbReference type="EMBL" id="HJB14406.1"/>
    </source>
</evidence>
<dbReference type="EMBL" id="DWZJ01000108">
    <property type="protein sequence ID" value="HJB14406.1"/>
    <property type="molecule type" value="Genomic_DNA"/>
</dbReference>
<evidence type="ECO:0000259" key="3">
    <source>
        <dbReference type="SMART" id="SM00062"/>
    </source>
</evidence>
<dbReference type="SUPFAM" id="SSF53850">
    <property type="entry name" value="Periplasmic binding protein-like II"/>
    <property type="match status" value="1"/>
</dbReference>
<feature type="domain" description="Solute-binding protein family 3/N-terminal" evidence="3">
    <location>
        <begin position="57"/>
        <end position="281"/>
    </location>
</feature>
<dbReference type="Pfam" id="PF12974">
    <property type="entry name" value="Phosphonate-bd"/>
    <property type="match status" value="1"/>
</dbReference>
<reference evidence="4" key="2">
    <citation type="submission" date="2021-04" db="EMBL/GenBank/DDBJ databases">
        <authorList>
            <person name="Gilroy R."/>
        </authorList>
    </citation>
    <scope>NUCLEOTIDE SEQUENCE</scope>
    <source>
        <strain evidence="4">ChiBcec18-1249</strain>
    </source>
</reference>
<dbReference type="PANTHER" id="PTHR30024:SF46">
    <property type="entry name" value="ABC TRANSPORTER, SUBSTRATE-BINDING LIPOPROTEIN"/>
    <property type="match status" value="1"/>
</dbReference>
<dbReference type="InterPro" id="IPR001638">
    <property type="entry name" value="Solute-binding_3/MltF_N"/>
</dbReference>
<evidence type="ECO:0000256" key="2">
    <source>
        <dbReference type="SAM" id="SignalP"/>
    </source>
</evidence>
<dbReference type="Proteomes" id="UP000823824">
    <property type="component" value="Unassembled WGS sequence"/>
</dbReference>
<dbReference type="PANTHER" id="PTHR30024">
    <property type="entry name" value="ALIPHATIC SULFONATES-BINDING PROTEIN-RELATED"/>
    <property type="match status" value="1"/>
</dbReference>
<protein>
    <submittedName>
        <fullName evidence="4">ABC transporter substrate-binding protein</fullName>
    </submittedName>
</protein>
<reference evidence="4" key="1">
    <citation type="journal article" date="2021" name="PeerJ">
        <title>Extensive microbial diversity within the chicken gut microbiome revealed by metagenomics and culture.</title>
        <authorList>
            <person name="Gilroy R."/>
            <person name="Ravi A."/>
            <person name="Getino M."/>
            <person name="Pursley I."/>
            <person name="Horton D.L."/>
            <person name="Alikhan N.F."/>
            <person name="Baker D."/>
            <person name="Gharbi K."/>
            <person name="Hall N."/>
            <person name="Watson M."/>
            <person name="Adriaenssens E.M."/>
            <person name="Foster-Nyarko E."/>
            <person name="Jarju S."/>
            <person name="Secka A."/>
            <person name="Antonio M."/>
            <person name="Oren A."/>
            <person name="Chaudhuri R.R."/>
            <person name="La Ragione R."/>
            <person name="Hildebrand F."/>
            <person name="Pallen M.J."/>
        </authorList>
    </citation>
    <scope>NUCLEOTIDE SEQUENCE</scope>
    <source>
        <strain evidence="4">ChiBcec18-1249</strain>
    </source>
</reference>
<feature type="chain" id="PRO_5039499466" evidence="2">
    <location>
        <begin position="19"/>
        <end position="356"/>
    </location>
</feature>
<sequence length="356" mass="37069">MKKGLAACLTLVMCLSLAACGGTEQGTTDETPAEETPAEESVTVRVAALKGPTAMGMVKLMSDYAPVEGALADKENVVTADGGNTYEFTLAASADEVTPKLMQGELDIACVPANLASVLYNRTGGGIVTLAVNTLGVLYIVENGNAIQSMADLAGKTIVASGKGSTPEYALRYLLSENGIDPDNDVTIDWRSEHSECVAALASGSATIAMLPQPFVTVAQTQLPDLRVALDLTEEWDALDNGSALLTGVVVARADFVEEHPAAVEQFLTSYADSVDWVNDNTAEAAELIGGYDIVDAAVAEKALPYCNIVCITGSEMKEMLSGYLQVLFDAAPASVGQDAETGEGGLPGDDFYYGA</sequence>
<comment type="similarity">
    <text evidence="1">Belongs to the bacterial solute-binding protein SsuA/TauA family.</text>
</comment>